<dbReference type="GO" id="GO:0032979">
    <property type="term" value="P:protein insertion into mitochondrial inner membrane from matrix"/>
    <property type="evidence" value="ECO:0007669"/>
    <property type="project" value="TreeGrafter"/>
</dbReference>
<dbReference type="AlphaFoldDB" id="A0A3G2S2F3"/>
<evidence type="ECO:0000256" key="6">
    <source>
        <dbReference type="SAM" id="Phobius"/>
    </source>
</evidence>
<evidence type="ECO:0000313" key="8">
    <source>
        <dbReference type="Proteomes" id="UP000269793"/>
    </source>
</evidence>
<organism evidence="7 8">
    <name type="scientific">Malassezia restricta (strain ATCC 96810 / NBRC 103918 / CBS 7877)</name>
    <name type="common">Seborrheic dermatitis infection agent</name>
    <dbReference type="NCBI Taxonomy" id="425264"/>
    <lineage>
        <taxon>Eukaryota</taxon>
        <taxon>Fungi</taxon>
        <taxon>Dikarya</taxon>
        <taxon>Basidiomycota</taxon>
        <taxon>Ustilaginomycotina</taxon>
        <taxon>Malasseziomycetes</taxon>
        <taxon>Malasseziales</taxon>
        <taxon>Malasseziaceae</taxon>
        <taxon>Malassezia</taxon>
    </lineage>
</organism>
<accession>A0A3G2S2F3</accession>
<dbReference type="PANTHER" id="PTHR12428:SF65">
    <property type="entry name" value="CYTOCHROME C OXIDASE ASSEMBLY PROTEIN COX18, MITOCHONDRIAL"/>
    <property type="match status" value="1"/>
</dbReference>
<keyword evidence="3 6" id="KW-0812">Transmembrane</keyword>
<dbReference type="PANTHER" id="PTHR12428">
    <property type="entry name" value="OXA1"/>
    <property type="match status" value="1"/>
</dbReference>
<sequence>MVSFPEYMGLLDVGLAYPYTYSVVALTMAMRSFVSIPLAIWQHRRNDRYAQVVLPEWRAWQKQIPANVIQQHQPADGEQVSMETKRLVSRKIQRRLSEKWNRLIALYHCSPARTMMTSLALHIPLFVLMMALLRQGAVLPGTPFAQELIPWWTPDQEFAAHSAATRQILLDKGLDPGLADRLTKLGGPTLADRDPTYIMPLICGSLNMVNVELTAWTRQQRRVRESAMGLSTENEADLAEEPPRARILSNVLRVGAILSIPIACQVPSVLLVCWGTSSLMTLAMNSYFARRSSKI</sequence>
<dbReference type="InterPro" id="IPR001708">
    <property type="entry name" value="YidC/ALB3/OXA1/COX18"/>
</dbReference>
<evidence type="ECO:0000256" key="3">
    <source>
        <dbReference type="ARBA" id="ARBA00022692"/>
    </source>
</evidence>
<name>A0A3G2S2F3_MALR7</name>
<dbReference type="Proteomes" id="UP000269793">
    <property type="component" value="Chromosome II"/>
</dbReference>
<comment type="similarity">
    <text evidence="2">Belongs to the OXA1/ALB3/YidC family.</text>
</comment>
<keyword evidence="4 6" id="KW-1133">Transmembrane helix</keyword>
<dbReference type="GO" id="GO:0005743">
    <property type="term" value="C:mitochondrial inner membrane"/>
    <property type="evidence" value="ECO:0007669"/>
    <property type="project" value="TreeGrafter"/>
</dbReference>
<keyword evidence="8" id="KW-1185">Reference proteome</keyword>
<evidence type="ECO:0000313" key="7">
    <source>
        <dbReference type="EMBL" id="AYO41946.1"/>
    </source>
</evidence>
<dbReference type="EMBL" id="CP033149">
    <property type="protein sequence ID" value="AYO41946.1"/>
    <property type="molecule type" value="Genomic_DNA"/>
</dbReference>
<comment type="subcellular location">
    <subcellularLocation>
        <location evidence="1">Membrane</location>
        <topology evidence="1">Multi-pass membrane protein</topology>
    </subcellularLocation>
</comment>
<protein>
    <submittedName>
        <fullName evidence="7">60Kd inner membrane protein</fullName>
    </submittedName>
</protein>
<evidence type="ECO:0000256" key="2">
    <source>
        <dbReference type="ARBA" id="ARBA00009877"/>
    </source>
</evidence>
<proteinExistence type="inferred from homology"/>
<evidence type="ECO:0000256" key="1">
    <source>
        <dbReference type="ARBA" id="ARBA00004141"/>
    </source>
</evidence>
<reference evidence="7 8" key="1">
    <citation type="submission" date="2018-10" db="EMBL/GenBank/DDBJ databases">
        <title>Complete genome sequence of Malassezia restricta CBS 7877.</title>
        <authorList>
            <person name="Morand S.C."/>
            <person name="Bertignac M."/>
            <person name="Iltis A."/>
            <person name="Kolder I."/>
            <person name="Pirovano W."/>
            <person name="Jourdain R."/>
            <person name="Clavaud C."/>
        </authorList>
    </citation>
    <scope>NUCLEOTIDE SEQUENCE [LARGE SCALE GENOMIC DNA]</scope>
    <source>
        <strain evidence="7 8">CBS 7877</strain>
    </source>
</reference>
<evidence type="ECO:0000256" key="5">
    <source>
        <dbReference type="ARBA" id="ARBA00023136"/>
    </source>
</evidence>
<dbReference type="VEuPathDB" id="FungiDB:DNF11_0996"/>
<evidence type="ECO:0000256" key="4">
    <source>
        <dbReference type="ARBA" id="ARBA00022989"/>
    </source>
</evidence>
<dbReference type="GO" id="GO:0032977">
    <property type="term" value="F:membrane insertase activity"/>
    <property type="evidence" value="ECO:0007669"/>
    <property type="project" value="InterPro"/>
</dbReference>
<dbReference type="OrthoDB" id="2436667at2759"/>
<dbReference type="STRING" id="425264.A0A3G2S2F3"/>
<gene>
    <name evidence="7" type="ORF">DNF11_0996</name>
</gene>
<dbReference type="GO" id="GO:0033617">
    <property type="term" value="P:mitochondrial respiratory chain complex IV assembly"/>
    <property type="evidence" value="ECO:0007669"/>
    <property type="project" value="TreeGrafter"/>
</dbReference>
<keyword evidence="5 6" id="KW-0472">Membrane</keyword>
<feature type="transmembrane region" description="Helical" evidence="6">
    <location>
        <begin position="20"/>
        <end position="41"/>
    </location>
</feature>